<dbReference type="EMBL" id="CABITT030000008">
    <property type="protein sequence ID" value="VVB15406.1"/>
    <property type="molecule type" value="Genomic_DNA"/>
</dbReference>
<proteinExistence type="predicted"/>
<keyword evidence="3" id="KW-1185">Reference proteome</keyword>
<dbReference type="AlphaFoldDB" id="A0A565CPL4"/>
<sequence>MARKGKGKGNRAAPGRKEIGGPSTSTCHGRRANGGGGQASVGNMRVLGGEGTPAVNGIETSLRSARVSGRAEGVRSVVEGTSGVHGASSHSSNLSSHGPASVSRTQIPSQYPPASQPQGAHHLPFPIPNPQPPAVA</sequence>
<comment type="caution">
    <text evidence="2">The sequence shown here is derived from an EMBL/GenBank/DDBJ whole genome shotgun (WGS) entry which is preliminary data.</text>
</comment>
<protein>
    <submittedName>
        <fullName evidence="2">Uncharacterized protein</fullName>
    </submittedName>
</protein>
<accession>A0A565CPL4</accession>
<organism evidence="2 3">
    <name type="scientific">Arabis nemorensis</name>
    <dbReference type="NCBI Taxonomy" id="586526"/>
    <lineage>
        <taxon>Eukaryota</taxon>
        <taxon>Viridiplantae</taxon>
        <taxon>Streptophyta</taxon>
        <taxon>Embryophyta</taxon>
        <taxon>Tracheophyta</taxon>
        <taxon>Spermatophyta</taxon>
        <taxon>Magnoliopsida</taxon>
        <taxon>eudicotyledons</taxon>
        <taxon>Gunneridae</taxon>
        <taxon>Pentapetalae</taxon>
        <taxon>rosids</taxon>
        <taxon>malvids</taxon>
        <taxon>Brassicales</taxon>
        <taxon>Brassicaceae</taxon>
        <taxon>Arabideae</taxon>
        <taxon>Arabis</taxon>
    </lineage>
</organism>
<evidence type="ECO:0000313" key="2">
    <source>
        <dbReference type="EMBL" id="VVB15406.1"/>
    </source>
</evidence>
<feature type="region of interest" description="Disordered" evidence="1">
    <location>
        <begin position="1"/>
        <end position="136"/>
    </location>
</feature>
<name>A0A565CPL4_9BRAS</name>
<feature type="compositionally biased region" description="Pro residues" evidence="1">
    <location>
        <begin position="125"/>
        <end position="136"/>
    </location>
</feature>
<reference evidence="2" key="1">
    <citation type="submission" date="2019-07" db="EMBL/GenBank/DDBJ databases">
        <authorList>
            <person name="Dittberner H."/>
        </authorList>
    </citation>
    <scope>NUCLEOTIDE SEQUENCE [LARGE SCALE GENOMIC DNA]</scope>
</reference>
<evidence type="ECO:0000313" key="3">
    <source>
        <dbReference type="Proteomes" id="UP000489600"/>
    </source>
</evidence>
<dbReference type="Proteomes" id="UP000489600">
    <property type="component" value="Unassembled WGS sequence"/>
</dbReference>
<feature type="compositionally biased region" description="Low complexity" evidence="1">
    <location>
        <begin position="85"/>
        <end position="101"/>
    </location>
</feature>
<evidence type="ECO:0000256" key="1">
    <source>
        <dbReference type="SAM" id="MobiDB-lite"/>
    </source>
</evidence>
<gene>
    <name evidence="2" type="ORF">ANE_LOCUS25850</name>
</gene>